<protein>
    <submittedName>
        <fullName evidence="4">Phage tail sheath protein</fullName>
    </submittedName>
</protein>
<evidence type="ECO:0000256" key="1">
    <source>
        <dbReference type="ARBA" id="ARBA00008005"/>
    </source>
</evidence>
<dbReference type="InterPro" id="IPR020287">
    <property type="entry name" value="Tail_sheath_C"/>
</dbReference>
<feature type="domain" description="Tail sheath protein C-terminal" evidence="3">
    <location>
        <begin position="228"/>
        <end position="351"/>
    </location>
</feature>
<comment type="caution">
    <text evidence="4">The sequence shown here is derived from an EMBL/GenBank/DDBJ whole genome shotgun (WGS) entry which is preliminary data.</text>
</comment>
<dbReference type="Pfam" id="PF04984">
    <property type="entry name" value="Phage_sheath_1"/>
    <property type="match status" value="1"/>
</dbReference>
<evidence type="ECO:0000313" key="4">
    <source>
        <dbReference type="EMBL" id="PED81671.1"/>
    </source>
</evidence>
<feature type="domain" description="Tail sheath protein subtilisin-like" evidence="2">
    <location>
        <begin position="84"/>
        <end position="220"/>
    </location>
</feature>
<dbReference type="Pfam" id="PF17482">
    <property type="entry name" value="Phage_sheath_1C"/>
    <property type="match status" value="1"/>
</dbReference>
<dbReference type="AlphaFoldDB" id="A0AA91ZSG7"/>
<dbReference type="Gene3D" id="3.40.50.11790">
    <property type="match status" value="1"/>
</dbReference>
<evidence type="ECO:0000259" key="3">
    <source>
        <dbReference type="Pfam" id="PF17482"/>
    </source>
</evidence>
<dbReference type="Gene3D" id="3.30.1370.220">
    <property type="match status" value="1"/>
</dbReference>
<accession>A0AA91ZSG7</accession>
<reference evidence="4 5" key="1">
    <citation type="submission" date="2017-09" db="EMBL/GenBank/DDBJ databases">
        <title>Large-scale bioinformatics analysis of Bacillus genomes uncovers conserved roles of natural products in bacterial physiology.</title>
        <authorList>
            <consortium name="Agbiome Team Llc"/>
            <person name="Bleich R.M."/>
            <person name="Grubbs K.J."/>
            <person name="Santa Maria K.C."/>
            <person name="Allen S.E."/>
            <person name="Farag S."/>
            <person name="Shank E.A."/>
            <person name="Bowers A."/>
        </authorList>
    </citation>
    <scope>NUCLEOTIDE SEQUENCE [LARGE SCALE GENOMIC DNA]</scope>
    <source>
        <strain evidence="4 5">AFS092012</strain>
    </source>
</reference>
<proteinExistence type="inferred from homology"/>
<name>A0AA91ZSG7_9BACI</name>
<sequence length="352" mass="39534">MGLPQINITFAGKAKTALDRSKLGIVLLILKDDTNDAISTVYKNTDEVKTADWSADNFDYIQQAFEGNPSKVICERVATSVTTYDEVLLRLKNKKFNYLAIPQIKDTETASIVTWIKTKREKEKKTFKAVLPNSAADHEGIINFTTSGIKVGEKDYTTAEYTARVAGILAGLPFTRSATYYVLPEVSSITEIEDPDEAVDNGELILINDGEHIKIGRGVNSLKTTTDTKNDDFKSIRVMETMDMVRDDIYNTFNEQYVGKVNNVYDNQVLFITALNAYFTGLSNESILDDKSDNKSWINVTLQRKAWEGAGVDTSDWDDQKVKEMVFKRNVFLAGTIKIVDTMEDLDFQIAM</sequence>
<gene>
    <name evidence="4" type="ORF">CON65_15910</name>
</gene>
<comment type="similarity">
    <text evidence="1">Belongs to the myoviridae tail sheath protein family.</text>
</comment>
<organism evidence="4 5">
    <name type="scientific">Bacillus pseudomycoides</name>
    <dbReference type="NCBI Taxonomy" id="64104"/>
    <lineage>
        <taxon>Bacteria</taxon>
        <taxon>Bacillati</taxon>
        <taxon>Bacillota</taxon>
        <taxon>Bacilli</taxon>
        <taxon>Bacillales</taxon>
        <taxon>Bacillaceae</taxon>
        <taxon>Bacillus</taxon>
        <taxon>Bacillus cereus group</taxon>
    </lineage>
</organism>
<dbReference type="Proteomes" id="UP000221020">
    <property type="component" value="Unassembled WGS sequence"/>
</dbReference>
<evidence type="ECO:0000259" key="2">
    <source>
        <dbReference type="Pfam" id="PF04984"/>
    </source>
</evidence>
<evidence type="ECO:0000313" key="5">
    <source>
        <dbReference type="Proteomes" id="UP000221020"/>
    </source>
</evidence>
<dbReference type="InterPro" id="IPR035089">
    <property type="entry name" value="Phage_sheath_subtilisin"/>
</dbReference>
<dbReference type="EMBL" id="NVOR01000057">
    <property type="protein sequence ID" value="PED81671.1"/>
    <property type="molecule type" value="Genomic_DNA"/>
</dbReference>